<reference evidence="22 23" key="1">
    <citation type="submission" date="2015-12" db="EMBL/GenBank/DDBJ databases">
        <title>Dictyostelia acquired genes for synthesis and detection of signals that induce cell-type specialization by lateral gene transfer from prokaryotes.</title>
        <authorList>
            <person name="Gloeckner G."/>
            <person name="Schaap P."/>
        </authorList>
    </citation>
    <scope>NUCLEOTIDE SEQUENCE [LARGE SCALE GENOMIC DNA]</scope>
    <source>
        <strain evidence="22 23">TK</strain>
    </source>
</reference>
<evidence type="ECO:0000313" key="22">
    <source>
        <dbReference type="EMBL" id="KYQ96709.1"/>
    </source>
</evidence>
<comment type="pathway">
    <text evidence="3">Protein modification; protein ubiquitination.</text>
</comment>
<keyword evidence="11 18" id="KW-0863">Zinc-finger</keyword>
<dbReference type="GO" id="GO:0005778">
    <property type="term" value="C:peroxisomal membrane"/>
    <property type="evidence" value="ECO:0007669"/>
    <property type="project" value="UniProtKB-SubCell"/>
</dbReference>
<dbReference type="PANTHER" id="PTHR23350:SF0">
    <property type="entry name" value="PEROXISOME BIOGENESIS FACTOR 10"/>
    <property type="match status" value="1"/>
</dbReference>
<keyword evidence="14" id="KW-0653">Protein transport</keyword>
<evidence type="ECO:0000256" key="20">
    <source>
        <dbReference type="SAM" id="Phobius"/>
    </source>
</evidence>
<dbReference type="SMART" id="SM00184">
    <property type="entry name" value="RING"/>
    <property type="match status" value="1"/>
</dbReference>
<evidence type="ECO:0000256" key="6">
    <source>
        <dbReference type="ARBA" id="ARBA00022448"/>
    </source>
</evidence>
<keyword evidence="16 20" id="KW-0472">Membrane</keyword>
<dbReference type="AlphaFoldDB" id="A0A151ZS11"/>
<dbReference type="InterPro" id="IPR025654">
    <property type="entry name" value="PEX2/10"/>
</dbReference>
<evidence type="ECO:0000256" key="17">
    <source>
        <dbReference type="ARBA" id="ARBA00023140"/>
    </source>
</evidence>
<evidence type="ECO:0000256" key="10">
    <source>
        <dbReference type="ARBA" id="ARBA00022723"/>
    </source>
</evidence>
<dbReference type="PANTHER" id="PTHR23350">
    <property type="entry name" value="PEROXISOME ASSEMBLY PROTEIN 10"/>
    <property type="match status" value="1"/>
</dbReference>
<evidence type="ECO:0000313" key="23">
    <source>
        <dbReference type="Proteomes" id="UP000076078"/>
    </source>
</evidence>
<organism evidence="22 23">
    <name type="scientific">Tieghemostelium lacteum</name>
    <name type="common">Slime mold</name>
    <name type="synonym">Dictyostelium lacteum</name>
    <dbReference type="NCBI Taxonomy" id="361077"/>
    <lineage>
        <taxon>Eukaryota</taxon>
        <taxon>Amoebozoa</taxon>
        <taxon>Evosea</taxon>
        <taxon>Eumycetozoa</taxon>
        <taxon>Dictyostelia</taxon>
        <taxon>Dictyosteliales</taxon>
        <taxon>Raperosteliaceae</taxon>
        <taxon>Tieghemostelium</taxon>
    </lineage>
</organism>
<keyword evidence="15 20" id="KW-1133">Transmembrane helix</keyword>
<feature type="region of interest" description="Disordered" evidence="19">
    <location>
        <begin position="271"/>
        <end position="297"/>
    </location>
</feature>
<dbReference type="Proteomes" id="UP000076078">
    <property type="component" value="Unassembled WGS sequence"/>
</dbReference>
<evidence type="ECO:0000256" key="14">
    <source>
        <dbReference type="ARBA" id="ARBA00022927"/>
    </source>
</evidence>
<keyword evidence="12" id="KW-0833">Ubl conjugation pathway</keyword>
<feature type="compositionally biased region" description="Low complexity" evidence="19">
    <location>
        <begin position="1"/>
        <end position="15"/>
    </location>
</feature>
<dbReference type="GO" id="GO:0008270">
    <property type="term" value="F:zinc ion binding"/>
    <property type="evidence" value="ECO:0007669"/>
    <property type="project" value="UniProtKB-KW"/>
</dbReference>
<dbReference type="GO" id="GO:0016558">
    <property type="term" value="P:protein import into peroxisome matrix"/>
    <property type="evidence" value="ECO:0007669"/>
    <property type="project" value="InterPro"/>
</dbReference>
<sequence length="355" mass="41899">MINNVNNNSSQSSSQHHQTENIINRSPISRSERNYQNTHQQQQQQHQQQQQQQVFRNRNNSNIYPTYADQPDIVRASQKDDYYKKLFEDQCFEIFTRLTGPRFMMNRQQESKLLSNSLYFLLTTMIGSQTLGEEYCNLRQIKDSSFSVPSLLDRSRLYIFNLLAPYLIRKSLPRLFQKYPKLYHLKEYFPNLERLHLALFYFNGSYFNFSKRLSNIRYIFNRKVDQKRPKYHILGVLIIIQLLVQLVFYLKDKYQSYISSKNLEFTSEINNNNNQSSSSSSPTSQSSSNNDSKITTSSPGTCTLCLENRTNTTSTECGHLFCWNCITEWCNNKPECPLCRRPISVRSLIPIYNYQ</sequence>
<protein>
    <recommendedName>
        <fullName evidence="5">RING-type E3 ubiquitin transferase</fullName>
        <ecNumber evidence="5">2.3.2.27</ecNumber>
    </recommendedName>
</protein>
<keyword evidence="8" id="KW-0808">Transferase</keyword>
<evidence type="ECO:0000259" key="21">
    <source>
        <dbReference type="PROSITE" id="PS50089"/>
    </source>
</evidence>
<comment type="subcellular location">
    <subcellularLocation>
        <location evidence="2">Peroxisome membrane</location>
        <topology evidence="2">Multi-pass membrane protein</topology>
    </subcellularLocation>
</comment>
<dbReference type="Gene3D" id="3.30.40.10">
    <property type="entry name" value="Zinc/RING finger domain, C3HC4 (zinc finger)"/>
    <property type="match status" value="1"/>
</dbReference>
<dbReference type="PROSITE" id="PS50089">
    <property type="entry name" value="ZF_RING_2"/>
    <property type="match status" value="1"/>
</dbReference>
<accession>A0A151ZS11</accession>
<evidence type="ECO:0000256" key="12">
    <source>
        <dbReference type="ARBA" id="ARBA00022786"/>
    </source>
</evidence>
<dbReference type="GO" id="GO:0061630">
    <property type="term" value="F:ubiquitin protein ligase activity"/>
    <property type="evidence" value="ECO:0007669"/>
    <property type="project" value="UniProtKB-EC"/>
</dbReference>
<evidence type="ECO:0000256" key="1">
    <source>
        <dbReference type="ARBA" id="ARBA00000900"/>
    </source>
</evidence>
<dbReference type="EC" id="2.3.2.27" evidence="5"/>
<dbReference type="SUPFAM" id="SSF57850">
    <property type="entry name" value="RING/U-box"/>
    <property type="match status" value="1"/>
</dbReference>
<gene>
    <name evidence="22" type="ORF">DLAC_04002</name>
</gene>
<keyword evidence="13" id="KW-0862">Zinc</keyword>
<evidence type="ECO:0000256" key="16">
    <source>
        <dbReference type="ARBA" id="ARBA00023136"/>
    </source>
</evidence>
<dbReference type="Pfam" id="PF04757">
    <property type="entry name" value="Pex2_Pex12"/>
    <property type="match status" value="1"/>
</dbReference>
<keyword evidence="23" id="KW-1185">Reference proteome</keyword>
<evidence type="ECO:0000256" key="8">
    <source>
        <dbReference type="ARBA" id="ARBA00022679"/>
    </source>
</evidence>
<comment type="catalytic activity">
    <reaction evidence="1">
        <text>S-ubiquitinyl-[E2 ubiquitin-conjugating enzyme]-L-cysteine + [acceptor protein]-L-lysine = [E2 ubiquitin-conjugating enzyme]-L-cysteine + N(6)-ubiquitinyl-[acceptor protein]-L-lysine.</text>
        <dbReference type="EC" id="2.3.2.27"/>
    </reaction>
</comment>
<feature type="compositionally biased region" description="Low complexity" evidence="19">
    <location>
        <begin position="39"/>
        <end position="53"/>
    </location>
</feature>
<feature type="region of interest" description="Disordered" evidence="19">
    <location>
        <begin position="1"/>
        <end position="20"/>
    </location>
</feature>
<dbReference type="InterPro" id="IPR017907">
    <property type="entry name" value="Znf_RING_CS"/>
</dbReference>
<dbReference type="PROSITE" id="PS00518">
    <property type="entry name" value="ZF_RING_1"/>
    <property type="match status" value="1"/>
</dbReference>
<dbReference type="InterPro" id="IPR006845">
    <property type="entry name" value="Pex_N"/>
</dbReference>
<dbReference type="EMBL" id="LODT01000021">
    <property type="protein sequence ID" value="KYQ96709.1"/>
    <property type="molecule type" value="Genomic_DNA"/>
</dbReference>
<feature type="region of interest" description="Disordered" evidence="19">
    <location>
        <begin position="32"/>
        <end position="54"/>
    </location>
</feature>
<dbReference type="FunCoup" id="A0A151ZS11">
    <property type="interactions" value="381"/>
</dbReference>
<dbReference type="InterPro" id="IPR013083">
    <property type="entry name" value="Znf_RING/FYVE/PHD"/>
</dbReference>
<comment type="similarity">
    <text evidence="4">Belongs to the pex2/pex10/pex12 family.</text>
</comment>
<keyword evidence="10" id="KW-0479">Metal-binding</keyword>
<dbReference type="InterPro" id="IPR001841">
    <property type="entry name" value="Znf_RING"/>
</dbReference>
<keyword evidence="17" id="KW-0576">Peroxisome</keyword>
<dbReference type="InParanoid" id="A0A151ZS11"/>
<keyword evidence="9 20" id="KW-0812">Transmembrane</keyword>
<dbReference type="CDD" id="cd16527">
    <property type="entry name" value="RING-HC_PEX10"/>
    <property type="match status" value="1"/>
</dbReference>
<feature type="domain" description="RING-type" evidence="21">
    <location>
        <begin position="302"/>
        <end position="340"/>
    </location>
</feature>
<evidence type="ECO:0000256" key="19">
    <source>
        <dbReference type="SAM" id="MobiDB-lite"/>
    </source>
</evidence>
<dbReference type="STRING" id="361077.A0A151ZS11"/>
<feature type="transmembrane region" description="Helical" evidence="20">
    <location>
        <begin position="231"/>
        <end position="250"/>
    </location>
</feature>
<evidence type="ECO:0000256" key="11">
    <source>
        <dbReference type="ARBA" id="ARBA00022771"/>
    </source>
</evidence>
<feature type="compositionally biased region" description="Low complexity" evidence="19">
    <location>
        <begin position="271"/>
        <end position="292"/>
    </location>
</feature>
<name>A0A151ZS11_TIELA</name>
<evidence type="ECO:0000256" key="2">
    <source>
        <dbReference type="ARBA" id="ARBA00004585"/>
    </source>
</evidence>
<evidence type="ECO:0000256" key="4">
    <source>
        <dbReference type="ARBA" id="ARBA00008704"/>
    </source>
</evidence>
<dbReference type="Pfam" id="PF13920">
    <property type="entry name" value="zf-C3HC4_3"/>
    <property type="match status" value="1"/>
</dbReference>
<comment type="caution">
    <text evidence="22">The sequence shown here is derived from an EMBL/GenBank/DDBJ whole genome shotgun (WGS) entry which is preliminary data.</text>
</comment>
<evidence type="ECO:0000256" key="18">
    <source>
        <dbReference type="PROSITE-ProRule" id="PRU00175"/>
    </source>
</evidence>
<evidence type="ECO:0000256" key="3">
    <source>
        <dbReference type="ARBA" id="ARBA00004906"/>
    </source>
</evidence>
<evidence type="ECO:0000256" key="15">
    <source>
        <dbReference type="ARBA" id="ARBA00022989"/>
    </source>
</evidence>
<dbReference type="OMA" id="YCDVVQL"/>
<proteinExistence type="inferred from homology"/>
<evidence type="ECO:0000256" key="7">
    <source>
        <dbReference type="ARBA" id="ARBA00022593"/>
    </source>
</evidence>
<keyword evidence="6" id="KW-0813">Transport</keyword>
<evidence type="ECO:0000256" key="5">
    <source>
        <dbReference type="ARBA" id="ARBA00012483"/>
    </source>
</evidence>
<keyword evidence="7" id="KW-0962">Peroxisome biogenesis</keyword>
<evidence type="ECO:0000256" key="9">
    <source>
        <dbReference type="ARBA" id="ARBA00022692"/>
    </source>
</evidence>
<dbReference type="OrthoDB" id="6270329at2759"/>
<evidence type="ECO:0000256" key="13">
    <source>
        <dbReference type="ARBA" id="ARBA00022833"/>
    </source>
</evidence>